<dbReference type="PANTHER" id="PTHR47723:SF19">
    <property type="entry name" value="POLYNUCLEOTIDYL TRANSFERASE, RIBONUCLEASE H-LIKE SUPERFAMILY PROTEIN"/>
    <property type="match status" value="1"/>
</dbReference>
<reference evidence="2" key="1">
    <citation type="submission" date="2017-07" db="EMBL/GenBank/DDBJ databases">
        <title>Taro Niue Genome Assembly and Annotation.</title>
        <authorList>
            <person name="Atibalentja N."/>
            <person name="Keating K."/>
            <person name="Fields C.J."/>
        </authorList>
    </citation>
    <scope>NUCLEOTIDE SEQUENCE</scope>
    <source>
        <strain evidence="2">Niue_2</strain>
        <tissue evidence="2">Leaf</tissue>
    </source>
</reference>
<dbReference type="SUPFAM" id="SSF53098">
    <property type="entry name" value="Ribonuclease H-like"/>
    <property type="match status" value="1"/>
</dbReference>
<proteinExistence type="predicted"/>
<gene>
    <name evidence="2" type="ORF">Taro_009155</name>
</gene>
<dbReference type="PANTHER" id="PTHR47723">
    <property type="entry name" value="OS05G0353850 PROTEIN"/>
    <property type="match status" value="1"/>
</dbReference>
<organism evidence="2 3">
    <name type="scientific">Colocasia esculenta</name>
    <name type="common">Wild taro</name>
    <name type="synonym">Arum esculentum</name>
    <dbReference type="NCBI Taxonomy" id="4460"/>
    <lineage>
        <taxon>Eukaryota</taxon>
        <taxon>Viridiplantae</taxon>
        <taxon>Streptophyta</taxon>
        <taxon>Embryophyta</taxon>
        <taxon>Tracheophyta</taxon>
        <taxon>Spermatophyta</taxon>
        <taxon>Magnoliopsida</taxon>
        <taxon>Liliopsida</taxon>
        <taxon>Araceae</taxon>
        <taxon>Aroideae</taxon>
        <taxon>Colocasieae</taxon>
        <taxon>Colocasia</taxon>
    </lineage>
</organism>
<accession>A0A843U5K9</accession>
<dbReference type="EMBL" id="NMUH01000316">
    <property type="protein sequence ID" value="MQL76753.1"/>
    <property type="molecule type" value="Genomic_DNA"/>
</dbReference>
<dbReference type="InterPro" id="IPR053151">
    <property type="entry name" value="RNase_H-like"/>
</dbReference>
<evidence type="ECO:0008006" key="4">
    <source>
        <dbReference type="Google" id="ProtNLM"/>
    </source>
</evidence>
<dbReference type="AlphaFoldDB" id="A0A843U5K9"/>
<feature type="transmembrane region" description="Helical" evidence="1">
    <location>
        <begin position="98"/>
        <end position="115"/>
    </location>
</feature>
<comment type="caution">
    <text evidence="2">The sequence shown here is derived from an EMBL/GenBank/DDBJ whole genome shotgun (WGS) entry which is preliminary data.</text>
</comment>
<evidence type="ECO:0000313" key="2">
    <source>
        <dbReference type="EMBL" id="MQL76753.1"/>
    </source>
</evidence>
<evidence type="ECO:0000256" key="1">
    <source>
        <dbReference type="SAM" id="Phobius"/>
    </source>
</evidence>
<evidence type="ECO:0000313" key="3">
    <source>
        <dbReference type="Proteomes" id="UP000652761"/>
    </source>
</evidence>
<name>A0A843U5K9_COLES</name>
<protein>
    <recommendedName>
        <fullName evidence="4">RNase H type-1 domain-containing protein</fullName>
    </recommendedName>
</protein>
<keyword evidence="1" id="KW-1133">Transmembrane helix</keyword>
<dbReference type="GO" id="GO:0003676">
    <property type="term" value="F:nucleic acid binding"/>
    <property type="evidence" value="ECO:0007669"/>
    <property type="project" value="InterPro"/>
</dbReference>
<keyword evidence="1" id="KW-0472">Membrane</keyword>
<keyword evidence="1" id="KW-0812">Transmembrane</keyword>
<dbReference type="InterPro" id="IPR036397">
    <property type="entry name" value="RNaseH_sf"/>
</dbReference>
<dbReference type="InterPro" id="IPR012337">
    <property type="entry name" value="RNaseH-like_sf"/>
</dbReference>
<dbReference type="Proteomes" id="UP000652761">
    <property type="component" value="Unassembled WGS sequence"/>
</dbReference>
<dbReference type="Gene3D" id="3.30.420.10">
    <property type="entry name" value="Ribonuclease H-like superfamily/Ribonuclease H"/>
    <property type="match status" value="1"/>
</dbReference>
<sequence length="244" mass="27367">MAQMALIDAIGLHGIPCNIRKLKEALAITTCTKSNYPCLSKSYGISFMALPYGQIMLEGDQVNPLDSPDVSYCLNVDEVSNGNPGNCGGGGCIRDTNGISLLPLLIIMVWGIVFLRKPMLYLAISLGVRLSHIQSDSLLLVNSLHQNRCTFWQTYKWWREVRKMLGADQRPRTHVYHEANMVTDQLANHAVASKSNQVFWGVQSLPHSCKRSVVLDRGMPCRFCKVNRLGEWFHFTLLGWNALD</sequence>
<keyword evidence="3" id="KW-1185">Reference proteome</keyword>